<dbReference type="GO" id="GO:0015086">
    <property type="term" value="F:cadmium ion transmembrane transporter activity"/>
    <property type="evidence" value="ECO:0007669"/>
    <property type="project" value="TreeGrafter"/>
</dbReference>
<evidence type="ECO:0000256" key="3">
    <source>
        <dbReference type="ARBA" id="ARBA00022448"/>
    </source>
</evidence>
<dbReference type="Gene3D" id="3.30.70.1350">
    <property type="entry name" value="Cation efflux protein, cytoplasmic domain"/>
    <property type="match status" value="1"/>
</dbReference>
<proteinExistence type="inferred from homology"/>
<organism evidence="10 11">
    <name type="scientific">Actinomadura soli</name>
    <dbReference type="NCBI Taxonomy" id="2508997"/>
    <lineage>
        <taxon>Bacteria</taxon>
        <taxon>Bacillati</taxon>
        <taxon>Actinomycetota</taxon>
        <taxon>Actinomycetes</taxon>
        <taxon>Streptosporangiales</taxon>
        <taxon>Thermomonosporaceae</taxon>
        <taxon>Actinomadura</taxon>
    </lineage>
</organism>
<feature type="transmembrane region" description="Helical" evidence="7">
    <location>
        <begin position="32"/>
        <end position="53"/>
    </location>
</feature>
<dbReference type="PANTHER" id="PTHR43840">
    <property type="entry name" value="MITOCHONDRIAL METAL TRANSPORTER 1-RELATED"/>
    <property type="match status" value="1"/>
</dbReference>
<evidence type="ECO:0000313" key="10">
    <source>
        <dbReference type="EMBL" id="TMR01262.1"/>
    </source>
</evidence>
<accession>A0A5C4JCS1</accession>
<dbReference type="InterPro" id="IPR050291">
    <property type="entry name" value="CDF_Transporter"/>
</dbReference>
<evidence type="ECO:0000256" key="6">
    <source>
        <dbReference type="ARBA" id="ARBA00023136"/>
    </source>
</evidence>
<dbReference type="Proteomes" id="UP000309174">
    <property type="component" value="Unassembled WGS sequence"/>
</dbReference>
<dbReference type="GO" id="GO:0005886">
    <property type="term" value="C:plasma membrane"/>
    <property type="evidence" value="ECO:0007669"/>
    <property type="project" value="TreeGrafter"/>
</dbReference>
<dbReference type="Pfam" id="PF16916">
    <property type="entry name" value="ZT_dimer"/>
    <property type="match status" value="1"/>
</dbReference>
<dbReference type="EMBL" id="VCKW01000063">
    <property type="protein sequence ID" value="TMR01262.1"/>
    <property type="molecule type" value="Genomic_DNA"/>
</dbReference>
<dbReference type="OrthoDB" id="9813655at2"/>
<evidence type="ECO:0000256" key="7">
    <source>
        <dbReference type="SAM" id="Phobius"/>
    </source>
</evidence>
<dbReference type="SUPFAM" id="SSF161111">
    <property type="entry name" value="Cation efflux protein transmembrane domain-like"/>
    <property type="match status" value="1"/>
</dbReference>
<dbReference type="GO" id="GO:0006882">
    <property type="term" value="P:intracellular zinc ion homeostasis"/>
    <property type="evidence" value="ECO:0007669"/>
    <property type="project" value="TreeGrafter"/>
</dbReference>
<dbReference type="InterPro" id="IPR036837">
    <property type="entry name" value="Cation_efflux_CTD_sf"/>
</dbReference>
<keyword evidence="6 7" id="KW-0472">Membrane</keyword>
<evidence type="ECO:0000259" key="9">
    <source>
        <dbReference type="Pfam" id="PF16916"/>
    </source>
</evidence>
<dbReference type="GO" id="GO:0015093">
    <property type="term" value="F:ferrous iron transmembrane transporter activity"/>
    <property type="evidence" value="ECO:0007669"/>
    <property type="project" value="TreeGrafter"/>
</dbReference>
<dbReference type="NCBIfam" id="TIGR01297">
    <property type="entry name" value="CDF"/>
    <property type="match status" value="1"/>
</dbReference>
<evidence type="ECO:0000256" key="2">
    <source>
        <dbReference type="ARBA" id="ARBA00008114"/>
    </source>
</evidence>
<dbReference type="InterPro" id="IPR027469">
    <property type="entry name" value="Cation_efflux_TMD_sf"/>
</dbReference>
<protein>
    <submittedName>
        <fullName evidence="10">Cation diffusion facilitator family transporter</fullName>
    </submittedName>
</protein>
<comment type="similarity">
    <text evidence="2">Belongs to the cation diffusion facilitator (CDF) transporter (TC 2.A.4) family.</text>
</comment>
<gene>
    <name evidence="10" type="ORF">ETD83_14765</name>
</gene>
<keyword evidence="3" id="KW-0813">Transport</keyword>
<keyword evidence="11" id="KW-1185">Reference proteome</keyword>
<keyword evidence="4 7" id="KW-0812">Transmembrane</keyword>
<evidence type="ECO:0000256" key="1">
    <source>
        <dbReference type="ARBA" id="ARBA00004141"/>
    </source>
</evidence>
<evidence type="ECO:0000256" key="4">
    <source>
        <dbReference type="ARBA" id="ARBA00022692"/>
    </source>
</evidence>
<dbReference type="Gene3D" id="1.20.1510.10">
    <property type="entry name" value="Cation efflux protein transmembrane domain"/>
    <property type="match status" value="1"/>
</dbReference>
<dbReference type="PANTHER" id="PTHR43840:SF15">
    <property type="entry name" value="MITOCHONDRIAL METAL TRANSPORTER 1-RELATED"/>
    <property type="match status" value="1"/>
</dbReference>
<comment type="subcellular location">
    <subcellularLocation>
        <location evidence="1">Membrane</location>
        <topology evidence="1">Multi-pass membrane protein</topology>
    </subcellularLocation>
</comment>
<feature type="transmembrane region" description="Helical" evidence="7">
    <location>
        <begin position="74"/>
        <end position="97"/>
    </location>
</feature>
<feature type="domain" description="Cation efflux protein transmembrane" evidence="8">
    <location>
        <begin position="3"/>
        <end position="127"/>
    </location>
</feature>
<dbReference type="SUPFAM" id="SSF160240">
    <property type="entry name" value="Cation efflux protein cytoplasmic domain-like"/>
    <property type="match status" value="1"/>
</dbReference>
<feature type="transmembrane region" description="Helical" evidence="7">
    <location>
        <begin position="103"/>
        <end position="120"/>
    </location>
</feature>
<name>A0A5C4JCS1_9ACTN</name>
<dbReference type="InterPro" id="IPR002524">
    <property type="entry name" value="Cation_efflux"/>
</dbReference>
<evidence type="ECO:0000256" key="5">
    <source>
        <dbReference type="ARBA" id="ARBA00022989"/>
    </source>
</evidence>
<evidence type="ECO:0000313" key="11">
    <source>
        <dbReference type="Proteomes" id="UP000309174"/>
    </source>
</evidence>
<dbReference type="GO" id="GO:0015341">
    <property type="term" value="F:zinc efflux antiporter activity"/>
    <property type="evidence" value="ECO:0007669"/>
    <property type="project" value="TreeGrafter"/>
</dbReference>
<reference evidence="10 11" key="1">
    <citation type="submission" date="2019-05" db="EMBL/GenBank/DDBJ databases">
        <title>Draft genome sequence of Actinomadura sp. 14C53.</title>
        <authorList>
            <person name="Saricaoglu S."/>
            <person name="Isik K."/>
        </authorList>
    </citation>
    <scope>NUCLEOTIDE SEQUENCE [LARGE SCALE GENOMIC DNA]</scope>
    <source>
        <strain evidence="10 11">14C53</strain>
    </source>
</reference>
<comment type="caution">
    <text evidence="10">The sequence shown here is derived from an EMBL/GenBank/DDBJ whole genome shotgun (WGS) entry which is preliminary data.</text>
</comment>
<dbReference type="AlphaFoldDB" id="A0A5C4JCS1"/>
<dbReference type="InterPro" id="IPR027470">
    <property type="entry name" value="Cation_efflux_CTD"/>
</dbReference>
<evidence type="ECO:0000259" key="8">
    <source>
        <dbReference type="Pfam" id="PF01545"/>
    </source>
</evidence>
<keyword evidence="5 7" id="KW-1133">Transmembrane helix</keyword>
<dbReference type="InterPro" id="IPR058533">
    <property type="entry name" value="Cation_efflux_TM"/>
</dbReference>
<feature type="domain" description="Cation efflux protein cytoplasmic" evidence="9">
    <location>
        <begin position="136"/>
        <end position="208"/>
    </location>
</feature>
<sequence>MDLAGIVIVPVIGVSAVATGWAAIDRPLHPQPVSHLVVVAAAGLAGFAGNELVARYRIRVGRKIGSAALVADGLHARTDGFTSLAVLVGAGGAAVGWGWADPVIGLLIALAILGVLGQAARQIYHRLMDAVDPAVTAQAQDSLDAVPGVLDVGRVRLRWVGHQLEADCQIVVDDTLSVVAAHRVAVAAEHALLHALPRLVTAVVHTDPRQADGIDHHALLAGHR</sequence>
<dbReference type="Pfam" id="PF01545">
    <property type="entry name" value="Cation_efflux"/>
    <property type="match status" value="1"/>
</dbReference>